<protein>
    <recommendedName>
        <fullName evidence="2">Lipoprotein</fullName>
    </recommendedName>
</protein>
<dbReference type="AlphaFoldDB" id="A0A831QQK4"/>
<comment type="caution">
    <text evidence="1">The sequence shown here is derived from an EMBL/GenBank/DDBJ whole genome shotgun (WGS) entry which is preliminary data.</text>
</comment>
<name>A0A831QQK4_9FLAO</name>
<proteinExistence type="predicted"/>
<dbReference type="PROSITE" id="PS51257">
    <property type="entry name" value="PROKAR_LIPOPROTEIN"/>
    <property type="match status" value="1"/>
</dbReference>
<sequence length="395" mass="45714">MQKCLLSGVILLMLVACNSVKKTQKAINSGDYGQAIHTSIENLTKNKSKKGNQSYIILLEEAYRKNSDRELKQIAFLENDDNPVHLESIYRSYVDLHTIQKRIRPLLPLYIRSESRNARFTFKDYNDNVLNSKIALSEYLFNKASDILKNATHKQDYREAYDDLVYLNQINPGFRDTKSMIQQAYTKGQDYVKVSMVNSSEKIIPSKLQEELLNFNTYGLNKQWTTYHTKPLSNMQYDYAMVLALKSIDISPEQITEKQLIKEKQLKDGYRYALDEEGRVLKDSMGTKIRIEKFKTVKCNFYQYTQFKSAKVIGVVTFTDLSTKQTLNSYPLSSEFVFEHVYANYDGDKRALEENLEQMLGTTSVPFPSNEQMVYDASEDLKSRLKSILATQGFR</sequence>
<accession>A0A831QQK4</accession>
<gene>
    <name evidence="1" type="ORF">ENH87_09700</name>
</gene>
<dbReference type="EMBL" id="DRGL01000034">
    <property type="protein sequence ID" value="HEA21179.1"/>
    <property type="molecule type" value="Genomic_DNA"/>
</dbReference>
<organism evidence="1">
    <name type="scientific">Pricia antarctica</name>
    <dbReference type="NCBI Taxonomy" id="641691"/>
    <lineage>
        <taxon>Bacteria</taxon>
        <taxon>Pseudomonadati</taxon>
        <taxon>Bacteroidota</taxon>
        <taxon>Flavobacteriia</taxon>
        <taxon>Flavobacteriales</taxon>
        <taxon>Flavobacteriaceae</taxon>
        <taxon>Pricia</taxon>
    </lineage>
</organism>
<evidence type="ECO:0000313" key="1">
    <source>
        <dbReference type="EMBL" id="HEA21179.1"/>
    </source>
</evidence>
<reference evidence="1" key="1">
    <citation type="journal article" date="2020" name="mSystems">
        <title>Genome- and Community-Level Interaction Insights into Carbon Utilization and Element Cycling Functions of Hydrothermarchaeota in Hydrothermal Sediment.</title>
        <authorList>
            <person name="Zhou Z."/>
            <person name="Liu Y."/>
            <person name="Xu W."/>
            <person name="Pan J."/>
            <person name="Luo Z.H."/>
            <person name="Li M."/>
        </authorList>
    </citation>
    <scope>NUCLEOTIDE SEQUENCE [LARGE SCALE GENOMIC DNA]</scope>
    <source>
        <strain evidence="1">HyVt-345</strain>
    </source>
</reference>
<dbReference type="Proteomes" id="UP000886191">
    <property type="component" value="Unassembled WGS sequence"/>
</dbReference>
<evidence type="ECO:0008006" key="2">
    <source>
        <dbReference type="Google" id="ProtNLM"/>
    </source>
</evidence>